<keyword evidence="8 10" id="KW-0460">Magnesium</keyword>
<keyword evidence="13" id="KW-1185">Reference proteome</keyword>
<evidence type="ECO:0000256" key="7">
    <source>
        <dbReference type="ARBA" id="ARBA00022827"/>
    </source>
</evidence>
<keyword evidence="5 10" id="KW-0808">Transferase</keyword>
<evidence type="ECO:0000256" key="11">
    <source>
        <dbReference type="SAM" id="MobiDB-lite"/>
    </source>
</evidence>
<keyword evidence="10" id="KW-0449">Lipoprotein</keyword>
<dbReference type="EC" id="2.7.1.180" evidence="2 10"/>
<comment type="similarity">
    <text evidence="10">Belongs to the ApbE family.</text>
</comment>
<sequence>MNRRRLLALMATVPSFSGCRSRKKEGYWQGSVFNSPANIRYEGLSAVPPEIEQRIVQLSDILSLYQPDSALSVLNREGRLSHPPEELVRLLQQCQELHQASHGLFDPTIQSYWRWLNEENQKGRTPPAEEREKALELVDYRRVEVSAEQIVLHGTQLTLNAVAQGFATDEITSLLKKLGAQSALVNLGEYRAFGKKYAIQIRRPDSRQRVLRTVSLRDEALAVSSGSGHRLSATGPDNHILSPGSGQSPPASRTTAVVAPTATTADGWATILSLKPELENKLPPHCRLA</sequence>
<keyword evidence="10" id="KW-1003">Cell membrane</keyword>
<evidence type="ECO:0000256" key="10">
    <source>
        <dbReference type="RuleBase" id="RU363002"/>
    </source>
</evidence>
<dbReference type="PANTHER" id="PTHR30040:SF2">
    <property type="entry name" value="FAD:PROTEIN FMN TRANSFERASE"/>
    <property type="match status" value="1"/>
</dbReference>
<dbReference type="GO" id="GO:0005886">
    <property type="term" value="C:plasma membrane"/>
    <property type="evidence" value="ECO:0007669"/>
    <property type="project" value="UniProtKB-SubCell"/>
</dbReference>
<keyword evidence="10" id="KW-0997">Cell inner membrane</keyword>
<dbReference type="InterPro" id="IPR003374">
    <property type="entry name" value="ApbE-like_sf"/>
</dbReference>
<comment type="subcellular location">
    <subcellularLocation>
        <location evidence="10">Cell inner membrane</location>
        <topology evidence="10">Lipid-anchor</topology>
        <orientation evidence="10">Periplasmic side</orientation>
    </subcellularLocation>
</comment>
<proteinExistence type="inferred from homology"/>
<comment type="catalytic activity">
    <reaction evidence="9 10">
        <text>L-threonyl-[protein] + FAD = FMN-L-threonyl-[protein] + AMP + H(+)</text>
        <dbReference type="Rhea" id="RHEA:36847"/>
        <dbReference type="Rhea" id="RHEA-COMP:11060"/>
        <dbReference type="Rhea" id="RHEA-COMP:11061"/>
        <dbReference type="ChEBI" id="CHEBI:15378"/>
        <dbReference type="ChEBI" id="CHEBI:30013"/>
        <dbReference type="ChEBI" id="CHEBI:57692"/>
        <dbReference type="ChEBI" id="CHEBI:74257"/>
        <dbReference type="ChEBI" id="CHEBI:456215"/>
        <dbReference type="EC" id="2.7.1.180"/>
    </reaction>
</comment>
<dbReference type="GO" id="GO:0046872">
    <property type="term" value="F:metal ion binding"/>
    <property type="evidence" value="ECO:0007669"/>
    <property type="project" value="UniProtKB-UniRule"/>
</dbReference>
<feature type="region of interest" description="Disordered" evidence="11">
    <location>
        <begin position="225"/>
        <end position="255"/>
    </location>
</feature>
<name>A0A918TKK0_9BACT</name>
<evidence type="ECO:0000256" key="1">
    <source>
        <dbReference type="ARBA" id="ARBA00001946"/>
    </source>
</evidence>
<keyword evidence="4 10" id="KW-0285">Flavoprotein</keyword>
<keyword evidence="6 10" id="KW-0479">Metal-binding</keyword>
<dbReference type="Proteomes" id="UP000644507">
    <property type="component" value="Unassembled WGS sequence"/>
</dbReference>
<gene>
    <name evidence="12" type="primary">nosX</name>
    <name evidence="12" type="ORF">GCM10007100_17580</name>
</gene>
<keyword evidence="10" id="KW-0472">Membrane</keyword>
<evidence type="ECO:0000313" key="13">
    <source>
        <dbReference type="Proteomes" id="UP000644507"/>
    </source>
</evidence>
<comment type="cofactor">
    <cofactor evidence="1 10">
        <name>Mg(2+)</name>
        <dbReference type="ChEBI" id="CHEBI:18420"/>
    </cofactor>
</comment>
<dbReference type="PANTHER" id="PTHR30040">
    <property type="entry name" value="THIAMINE BIOSYNTHESIS LIPOPROTEIN APBE"/>
    <property type="match status" value="1"/>
</dbReference>
<protein>
    <recommendedName>
        <fullName evidence="3 10">FAD:protein FMN transferase</fullName>
        <ecNumber evidence="2 10">2.7.1.180</ecNumber>
    </recommendedName>
</protein>
<evidence type="ECO:0000256" key="4">
    <source>
        <dbReference type="ARBA" id="ARBA00022630"/>
    </source>
</evidence>
<evidence type="ECO:0000256" key="2">
    <source>
        <dbReference type="ARBA" id="ARBA00011955"/>
    </source>
</evidence>
<reference evidence="12" key="1">
    <citation type="journal article" date="2014" name="Int. J. Syst. Evol. Microbiol.">
        <title>Complete genome sequence of Corynebacterium casei LMG S-19264T (=DSM 44701T), isolated from a smear-ripened cheese.</title>
        <authorList>
            <consortium name="US DOE Joint Genome Institute (JGI-PGF)"/>
            <person name="Walter F."/>
            <person name="Albersmeier A."/>
            <person name="Kalinowski J."/>
            <person name="Ruckert C."/>
        </authorList>
    </citation>
    <scope>NUCLEOTIDE SEQUENCE</scope>
    <source>
        <strain evidence="12">KCTC 12988</strain>
    </source>
</reference>
<dbReference type="SUPFAM" id="SSF143631">
    <property type="entry name" value="ApbE-like"/>
    <property type="match status" value="1"/>
</dbReference>
<dbReference type="RefSeq" id="WP_189569561.1">
    <property type="nucleotide sequence ID" value="NZ_BMXI01000006.1"/>
</dbReference>
<dbReference type="Pfam" id="PF02424">
    <property type="entry name" value="ApbE"/>
    <property type="match status" value="1"/>
</dbReference>
<evidence type="ECO:0000313" key="12">
    <source>
        <dbReference type="EMBL" id="GHC51799.1"/>
    </source>
</evidence>
<dbReference type="AlphaFoldDB" id="A0A918TKK0"/>
<evidence type="ECO:0000256" key="8">
    <source>
        <dbReference type="ARBA" id="ARBA00022842"/>
    </source>
</evidence>
<dbReference type="GO" id="GO:0016740">
    <property type="term" value="F:transferase activity"/>
    <property type="evidence" value="ECO:0007669"/>
    <property type="project" value="UniProtKB-UniRule"/>
</dbReference>
<evidence type="ECO:0000256" key="9">
    <source>
        <dbReference type="ARBA" id="ARBA00048540"/>
    </source>
</evidence>
<evidence type="ECO:0000256" key="3">
    <source>
        <dbReference type="ARBA" id="ARBA00016337"/>
    </source>
</evidence>
<dbReference type="PROSITE" id="PS51257">
    <property type="entry name" value="PROKAR_LIPOPROTEIN"/>
    <property type="match status" value="1"/>
</dbReference>
<comment type="function">
    <text evidence="10">Flavin transferase that catalyzes the transfer of the FMN moiety of FAD and its covalent binding to the hydroxyl group of a threonine residue in a target flavoprotein.</text>
</comment>
<reference evidence="12" key="2">
    <citation type="submission" date="2020-09" db="EMBL/GenBank/DDBJ databases">
        <authorList>
            <person name="Sun Q."/>
            <person name="Kim S."/>
        </authorList>
    </citation>
    <scope>NUCLEOTIDE SEQUENCE</scope>
    <source>
        <strain evidence="12">KCTC 12988</strain>
    </source>
</reference>
<dbReference type="Gene3D" id="3.10.520.10">
    <property type="entry name" value="ApbE-like domains"/>
    <property type="match status" value="1"/>
</dbReference>
<accession>A0A918TKK0</accession>
<evidence type="ECO:0000256" key="6">
    <source>
        <dbReference type="ARBA" id="ARBA00022723"/>
    </source>
</evidence>
<evidence type="ECO:0000256" key="5">
    <source>
        <dbReference type="ARBA" id="ARBA00022679"/>
    </source>
</evidence>
<dbReference type="InterPro" id="IPR024932">
    <property type="entry name" value="ApbE"/>
</dbReference>
<keyword evidence="7 10" id="KW-0274">FAD</keyword>
<organism evidence="12 13">
    <name type="scientific">Roseibacillus persicicus</name>
    <dbReference type="NCBI Taxonomy" id="454148"/>
    <lineage>
        <taxon>Bacteria</taxon>
        <taxon>Pseudomonadati</taxon>
        <taxon>Verrucomicrobiota</taxon>
        <taxon>Verrucomicrobiia</taxon>
        <taxon>Verrucomicrobiales</taxon>
        <taxon>Verrucomicrobiaceae</taxon>
        <taxon>Roseibacillus</taxon>
    </lineage>
</organism>
<dbReference type="EMBL" id="BMXI01000006">
    <property type="protein sequence ID" value="GHC51799.1"/>
    <property type="molecule type" value="Genomic_DNA"/>
</dbReference>
<comment type="caution">
    <text evidence="12">The sequence shown here is derived from an EMBL/GenBank/DDBJ whole genome shotgun (WGS) entry which is preliminary data.</text>
</comment>